<gene>
    <name evidence="2" type="ORF">ARALYDRAFT_683973</name>
</gene>
<dbReference type="Gramene" id="Al_scaffold_0008_793">
    <property type="protein sequence ID" value="Al_scaffold_0008_793"/>
    <property type="gene ID" value="Al_scaffold_0008_793"/>
</dbReference>
<evidence type="ECO:0000256" key="1">
    <source>
        <dbReference type="SAM" id="MobiDB-lite"/>
    </source>
</evidence>
<evidence type="ECO:0000313" key="2">
    <source>
        <dbReference type="EMBL" id="EFH41747.1"/>
    </source>
</evidence>
<dbReference type="HOGENOM" id="CLU_2018347_0_0_1"/>
<proteinExistence type="predicted"/>
<dbReference type="EMBL" id="GL348720">
    <property type="protein sequence ID" value="EFH41747.1"/>
    <property type="molecule type" value="Genomic_DNA"/>
</dbReference>
<accession>D7MRG3</accession>
<reference evidence="3" key="1">
    <citation type="journal article" date="2011" name="Nat. Genet.">
        <title>The Arabidopsis lyrata genome sequence and the basis of rapid genome size change.</title>
        <authorList>
            <person name="Hu T.T."/>
            <person name="Pattyn P."/>
            <person name="Bakker E.G."/>
            <person name="Cao J."/>
            <person name="Cheng J.-F."/>
            <person name="Clark R.M."/>
            <person name="Fahlgren N."/>
            <person name="Fawcett J.A."/>
            <person name="Grimwood J."/>
            <person name="Gundlach H."/>
            <person name="Haberer G."/>
            <person name="Hollister J.D."/>
            <person name="Ossowski S."/>
            <person name="Ottilar R.P."/>
            <person name="Salamov A.A."/>
            <person name="Schneeberger K."/>
            <person name="Spannagl M."/>
            <person name="Wang X."/>
            <person name="Yang L."/>
            <person name="Nasrallah M.E."/>
            <person name="Bergelson J."/>
            <person name="Carrington J.C."/>
            <person name="Gaut B.S."/>
            <person name="Schmutz J."/>
            <person name="Mayer K.F.X."/>
            <person name="Van de Peer Y."/>
            <person name="Grigoriev I.V."/>
            <person name="Nordborg M."/>
            <person name="Weigel D."/>
            <person name="Guo Y.-L."/>
        </authorList>
    </citation>
    <scope>NUCLEOTIDE SEQUENCE [LARGE SCALE GENOMIC DNA]</scope>
    <source>
        <strain evidence="3">cv. MN47</strain>
    </source>
</reference>
<keyword evidence="3" id="KW-1185">Reference proteome</keyword>
<organism evidence="3">
    <name type="scientific">Arabidopsis lyrata subsp. lyrata</name>
    <name type="common">Lyre-leaved rock-cress</name>
    <dbReference type="NCBI Taxonomy" id="81972"/>
    <lineage>
        <taxon>Eukaryota</taxon>
        <taxon>Viridiplantae</taxon>
        <taxon>Streptophyta</taxon>
        <taxon>Embryophyta</taxon>
        <taxon>Tracheophyta</taxon>
        <taxon>Spermatophyta</taxon>
        <taxon>Magnoliopsida</taxon>
        <taxon>eudicotyledons</taxon>
        <taxon>Gunneridae</taxon>
        <taxon>Pentapetalae</taxon>
        <taxon>rosids</taxon>
        <taxon>malvids</taxon>
        <taxon>Brassicales</taxon>
        <taxon>Brassicaceae</taxon>
        <taxon>Camelineae</taxon>
        <taxon>Arabidopsis</taxon>
    </lineage>
</organism>
<feature type="region of interest" description="Disordered" evidence="1">
    <location>
        <begin position="99"/>
        <end position="123"/>
    </location>
</feature>
<sequence length="123" mass="14519">MLKSCCFAHVEAILHCFGFVWLSRCTDLVHDQVRRKSERREKLERVSAFEAILHCFGFVWLWRCTDLVHDQVRRKSERWEKLERVSEFEVVMSSVKRKVQAKGDNGSSDDYVNGNSHVPFRDS</sequence>
<protein>
    <submittedName>
        <fullName evidence="2">Predicted protein</fullName>
    </submittedName>
</protein>
<name>D7MRG3_ARALL</name>
<evidence type="ECO:0000313" key="3">
    <source>
        <dbReference type="Proteomes" id="UP000008694"/>
    </source>
</evidence>
<feature type="compositionally biased region" description="Polar residues" evidence="1">
    <location>
        <begin position="105"/>
        <end position="116"/>
    </location>
</feature>
<dbReference type="AlphaFoldDB" id="D7MRG3"/>
<dbReference type="Proteomes" id="UP000008694">
    <property type="component" value="Unassembled WGS sequence"/>
</dbReference>